<proteinExistence type="predicted"/>
<keyword evidence="1" id="KW-0442">Lipid degradation</keyword>
<keyword evidence="1" id="KW-0443">Lipid metabolism</keyword>
<dbReference type="InterPro" id="IPR016035">
    <property type="entry name" value="Acyl_Trfase/lysoPLipase"/>
</dbReference>
<keyword evidence="1" id="KW-0378">Hydrolase</keyword>
<dbReference type="EMBL" id="HBGG01013340">
    <property type="protein sequence ID" value="CAD9204620.1"/>
    <property type="molecule type" value="Transcribed_RNA"/>
</dbReference>
<sequence>MGYQYPSVPATSEEFLADGLNDKVTFFGCGEDAPTFVYIPNHFVTFPSNTSTFKFAYDDEELQGMLENGVAQVAANPRSPAAPKAIGCLIASEAGLSTPGECVDLLEEYCWTPPTEERSMDDPPTSQSARPDIPHSVCLAAVAATVISFLSLRYVE</sequence>
<evidence type="ECO:0000313" key="3">
    <source>
        <dbReference type="EMBL" id="CAD9204620.1"/>
    </source>
</evidence>
<name>A0A7S1SPE4_9CHLO</name>
<feature type="domain" description="PLA2c" evidence="2">
    <location>
        <begin position="1"/>
        <end position="116"/>
    </location>
</feature>
<gene>
    <name evidence="3" type="ORF">TCHU04912_LOCUS6855</name>
</gene>
<reference evidence="3" key="1">
    <citation type="submission" date="2021-01" db="EMBL/GenBank/DDBJ databases">
        <authorList>
            <person name="Corre E."/>
            <person name="Pelletier E."/>
            <person name="Niang G."/>
            <person name="Scheremetjew M."/>
            <person name="Finn R."/>
            <person name="Kale V."/>
            <person name="Holt S."/>
            <person name="Cochrane G."/>
            <person name="Meng A."/>
            <person name="Brown T."/>
            <person name="Cohen L."/>
        </authorList>
    </citation>
    <scope>NUCLEOTIDE SEQUENCE</scope>
    <source>
        <strain evidence="3">PLY429</strain>
    </source>
</reference>
<dbReference type="PROSITE" id="PS51210">
    <property type="entry name" value="PLA2C"/>
    <property type="match status" value="1"/>
</dbReference>
<accession>A0A7S1SPE4</accession>
<dbReference type="Gene3D" id="3.40.1090.10">
    <property type="entry name" value="Cytosolic phospholipase A2 catalytic domain"/>
    <property type="match status" value="1"/>
</dbReference>
<organism evidence="3">
    <name type="scientific">Tetraselmis chuii</name>
    <dbReference type="NCBI Taxonomy" id="63592"/>
    <lineage>
        <taxon>Eukaryota</taxon>
        <taxon>Viridiplantae</taxon>
        <taxon>Chlorophyta</taxon>
        <taxon>core chlorophytes</taxon>
        <taxon>Chlorodendrophyceae</taxon>
        <taxon>Chlorodendrales</taxon>
        <taxon>Chlorodendraceae</taxon>
        <taxon>Tetraselmis</taxon>
    </lineage>
</organism>
<dbReference type="GO" id="GO:0004620">
    <property type="term" value="F:phospholipase activity"/>
    <property type="evidence" value="ECO:0007669"/>
    <property type="project" value="InterPro"/>
</dbReference>
<dbReference type="AlphaFoldDB" id="A0A7S1SPE4"/>
<dbReference type="GO" id="GO:0009395">
    <property type="term" value="P:phospholipid catabolic process"/>
    <property type="evidence" value="ECO:0007669"/>
    <property type="project" value="InterPro"/>
</dbReference>
<evidence type="ECO:0000256" key="1">
    <source>
        <dbReference type="PROSITE-ProRule" id="PRU00555"/>
    </source>
</evidence>
<dbReference type="SUPFAM" id="SSF52151">
    <property type="entry name" value="FabD/lysophospholipase-like"/>
    <property type="match status" value="1"/>
</dbReference>
<protein>
    <recommendedName>
        <fullName evidence="2">PLA2c domain-containing protein</fullName>
    </recommendedName>
</protein>
<evidence type="ECO:0000259" key="2">
    <source>
        <dbReference type="PROSITE" id="PS51210"/>
    </source>
</evidence>
<dbReference type="InterPro" id="IPR002642">
    <property type="entry name" value="LysoPLipase_cat_dom"/>
</dbReference>
<dbReference type="Pfam" id="PF01735">
    <property type="entry name" value="PLA2_B"/>
    <property type="match status" value="1"/>
</dbReference>